<protein>
    <recommendedName>
        <fullName evidence="3">UDP-glucuronosyl/UDP-glucosyltransferase</fullName>
    </recommendedName>
</protein>
<dbReference type="Gene3D" id="3.40.50.2000">
    <property type="entry name" value="Glycogen Phosphorylase B"/>
    <property type="match status" value="1"/>
</dbReference>
<comment type="caution">
    <text evidence="1">The sequence shown here is derived from an EMBL/GenBank/DDBJ whole genome shotgun (WGS) entry which is preliminary data.</text>
</comment>
<evidence type="ECO:0000313" key="2">
    <source>
        <dbReference type="Proteomes" id="UP001202328"/>
    </source>
</evidence>
<keyword evidence="2" id="KW-1185">Reference proteome</keyword>
<dbReference type="Proteomes" id="UP001202328">
    <property type="component" value="Unassembled WGS sequence"/>
</dbReference>
<name>A0AAD4S108_9MAGN</name>
<dbReference type="SUPFAM" id="SSF53756">
    <property type="entry name" value="UDP-Glycosyltransferase/glycogen phosphorylase"/>
    <property type="match status" value="1"/>
</dbReference>
<evidence type="ECO:0000313" key="1">
    <source>
        <dbReference type="EMBL" id="KAI3849912.1"/>
    </source>
</evidence>
<dbReference type="AlphaFoldDB" id="A0AAD4S108"/>
<organism evidence="1 2">
    <name type="scientific">Papaver atlanticum</name>
    <dbReference type="NCBI Taxonomy" id="357466"/>
    <lineage>
        <taxon>Eukaryota</taxon>
        <taxon>Viridiplantae</taxon>
        <taxon>Streptophyta</taxon>
        <taxon>Embryophyta</taxon>
        <taxon>Tracheophyta</taxon>
        <taxon>Spermatophyta</taxon>
        <taxon>Magnoliopsida</taxon>
        <taxon>Ranunculales</taxon>
        <taxon>Papaveraceae</taxon>
        <taxon>Papaveroideae</taxon>
        <taxon>Papaver</taxon>
    </lineage>
</organism>
<reference evidence="1" key="1">
    <citation type="submission" date="2022-04" db="EMBL/GenBank/DDBJ databases">
        <title>A functionally conserved STORR gene fusion in Papaver species that diverged 16.8 million years ago.</title>
        <authorList>
            <person name="Catania T."/>
        </authorList>
    </citation>
    <scope>NUCLEOTIDE SEQUENCE</scope>
    <source>
        <strain evidence="1">S-188037</strain>
    </source>
</reference>
<sequence length="131" mass="14702">MPNYLEVLIREINESSDDDDKITCVIADENMGWAVKVAKKMKIPAAAFWTASVWLRTVHLHLEQMIETGILDSEGFIIPTVLVIAVCCNSSRNEVFFSGGRSGELTNNILHMIYISIRMLANMVDISLLED</sequence>
<accession>A0AAD4S108</accession>
<gene>
    <name evidence="1" type="ORF">MKW98_026826</name>
</gene>
<evidence type="ECO:0008006" key="3">
    <source>
        <dbReference type="Google" id="ProtNLM"/>
    </source>
</evidence>
<dbReference type="EMBL" id="JAJJMB010016078">
    <property type="protein sequence ID" value="KAI3849912.1"/>
    <property type="molecule type" value="Genomic_DNA"/>
</dbReference>
<proteinExistence type="predicted"/>